<sequence>MSCGHIFSPISLFGILGFNLLLLVKYATFMQLCKTGWVHNVPAGTCLRVFVRTYAQSDYLSADAGCRSNFGGELSALLKIENATVNQFLTTNVFSKHGIPFWIGLTDRDEQGTFRWQNDIPKATYLNWAPGQPSNGRCTYVRPDGRWATDECHKPRLFICEEFAGIVILPEQEYRSVIK</sequence>
<keyword evidence="1" id="KW-0812">Transmembrane</keyword>
<keyword evidence="4" id="KW-1185">Reference proteome</keyword>
<protein>
    <submittedName>
        <fullName evidence="3">C-type lectin</fullName>
    </submittedName>
</protein>
<dbReference type="SUPFAM" id="SSF56436">
    <property type="entry name" value="C-type lectin-like"/>
    <property type="match status" value="1"/>
</dbReference>
<evidence type="ECO:0000256" key="1">
    <source>
        <dbReference type="SAM" id="Phobius"/>
    </source>
</evidence>
<dbReference type="EMBL" id="BMAT01011845">
    <property type="protein sequence ID" value="GFR80271.1"/>
    <property type="molecule type" value="Genomic_DNA"/>
</dbReference>
<reference evidence="3 4" key="1">
    <citation type="journal article" date="2021" name="Elife">
        <title>Chloroplast acquisition without the gene transfer in kleptoplastic sea slugs, Plakobranchus ocellatus.</title>
        <authorList>
            <person name="Maeda T."/>
            <person name="Takahashi S."/>
            <person name="Yoshida T."/>
            <person name="Shimamura S."/>
            <person name="Takaki Y."/>
            <person name="Nagai Y."/>
            <person name="Toyoda A."/>
            <person name="Suzuki Y."/>
            <person name="Arimoto A."/>
            <person name="Ishii H."/>
            <person name="Satoh N."/>
            <person name="Nishiyama T."/>
            <person name="Hasebe M."/>
            <person name="Maruyama T."/>
            <person name="Minagawa J."/>
            <person name="Obokata J."/>
            <person name="Shigenobu S."/>
        </authorList>
    </citation>
    <scope>NUCLEOTIDE SEQUENCE [LARGE SCALE GENOMIC DNA]</scope>
</reference>
<name>A0AAV4G6G4_9GAST</name>
<evidence type="ECO:0000259" key="2">
    <source>
        <dbReference type="PROSITE" id="PS50041"/>
    </source>
</evidence>
<comment type="caution">
    <text evidence="3">The sequence shown here is derived from an EMBL/GenBank/DDBJ whole genome shotgun (WGS) entry which is preliminary data.</text>
</comment>
<dbReference type="SMART" id="SM00034">
    <property type="entry name" value="CLECT"/>
    <property type="match status" value="1"/>
</dbReference>
<dbReference type="CDD" id="cd00037">
    <property type="entry name" value="CLECT"/>
    <property type="match status" value="1"/>
</dbReference>
<dbReference type="Proteomes" id="UP000762676">
    <property type="component" value="Unassembled WGS sequence"/>
</dbReference>
<dbReference type="AlphaFoldDB" id="A0AAV4G6G4"/>
<dbReference type="Gene3D" id="3.10.100.10">
    <property type="entry name" value="Mannose-Binding Protein A, subunit A"/>
    <property type="match status" value="1"/>
</dbReference>
<accession>A0AAV4G6G4</accession>
<proteinExistence type="predicted"/>
<evidence type="ECO:0000313" key="3">
    <source>
        <dbReference type="EMBL" id="GFR80271.1"/>
    </source>
</evidence>
<dbReference type="PROSITE" id="PS50041">
    <property type="entry name" value="C_TYPE_LECTIN_2"/>
    <property type="match status" value="1"/>
</dbReference>
<dbReference type="InterPro" id="IPR050111">
    <property type="entry name" value="C-type_lectin/snaclec_domain"/>
</dbReference>
<dbReference type="InterPro" id="IPR001304">
    <property type="entry name" value="C-type_lectin-like"/>
</dbReference>
<dbReference type="InterPro" id="IPR016187">
    <property type="entry name" value="CTDL_fold"/>
</dbReference>
<evidence type="ECO:0000313" key="4">
    <source>
        <dbReference type="Proteomes" id="UP000762676"/>
    </source>
</evidence>
<feature type="domain" description="C-type lectin" evidence="2">
    <location>
        <begin position="42"/>
        <end position="161"/>
    </location>
</feature>
<dbReference type="InterPro" id="IPR016186">
    <property type="entry name" value="C-type_lectin-like/link_sf"/>
</dbReference>
<keyword evidence="1" id="KW-1133">Transmembrane helix</keyword>
<gene>
    <name evidence="3" type="ORF">ElyMa_005894700</name>
</gene>
<dbReference type="PANTHER" id="PTHR22803">
    <property type="entry name" value="MANNOSE, PHOSPHOLIPASE, LECTIN RECEPTOR RELATED"/>
    <property type="match status" value="1"/>
</dbReference>
<organism evidence="3 4">
    <name type="scientific">Elysia marginata</name>
    <dbReference type="NCBI Taxonomy" id="1093978"/>
    <lineage>
        <taxon>Eukaryota</taxon>
        <taxon>Metazoa</taxon>
        <taxon>Spiralia</taxon>
        <taxon>Lophotrochozoa</taxon>
        <taxon>Mollusca</taxon>
        <taxon>Gastropoda</taxon>
        <taxon>Heterobranchia</taxon>
        <taxon>Euthyneura</taxon>
        <taxon>Panpulmonata</taxon>
        <taxon>Sacoglossa</taxon>
        <taxon>Placobranchoidea</taxon>
        <taxon>Plakobranchidae</taxon>
        <taxon>Elysia</taxon>
    </lineage>
</organism>
<feature type="transmembrane region" description="Helical" evidence="1">
    <location>
        <begin position="6"/>
        <end position="24"/>
    </location>
</feature>
<dbReference type="Pfam" id="PF00059">
    <property type="entry name" value="Lectin_C"/>
    <property type="match status" value="1"/>
</dbReference>
<keyword evidence="1" id="KW-0472">Membrane</keyword>